<proteinExistence type="predicted"/>
<name>M7WP60_RHOT1</name>
<evidence type="ECO:0000313" key="2">
    <source>
        <dbReference type="EMBL" id="EMS19841.1"/>
    </source>
</evidence>
<feature type="compositionally biased region" description="Basic residues" evidence="1">
    <location>
        <begin position="287"/>
        <end position="318"/>
    </location>
</feature>
<evidence type="ECO:0000313" key="3">
    <source>
        <dbReference type="Proteomes" id="UP000016926"/>
    </source>
</evidence>
<dbReference type="AlphaFoldDB" id="M7WP60"/>
<dbReference type="RefSeq" id="XP_016270960.1">
    <property type="nucleotide sequence ID" value="XM_016417553.1"/>
</dbReference>
<keyword evidence="3" id="KW-1185">Reference proteome</keyword>
<feature type="region of interest" description="Disordered" evidence="1">
    <location>
        <begin position="337"/>
        <end position="459"/>
    </location>
</feature>
<dbReference type="HOGENOM" id="CLU_508203_0_0_1"/>
<accession>M7WP60</accession>
<feature type="region of interest" description="Disordered" evidence="1">
    <location>
        <begin position="281"/>
        <end position="323"/>
    </location>
</feature>
<feature type="compositionally biased region" description="Low complexity" evidence="1">
    <location>
        <begin position="437"/>
        <end position="449"/>
    </location>
</feature>
<sequence length="536" mass="59076">MKGCESDGEVSEAVRAVCSERAVSEWAKARRHGEAWDRFYNSRSLWLDWRGSAGLSLCCLSWTDRRNSHSLPSSRRSHTSTRPASFGLPSQQHDDSAITPCDSFGSRCGALPLRPTSTATRTTRLPPRIPQLLPLLVNSAARRVCSVPFNTRPFISRKARLERLVRARLASRPDVLRTALGRPPLDPLVPLALLPRLHPHRHHPLPRRPHSPLQCLAAAADREVCERCSAARQEGAGADRTRDAVRLSEGGEELRGVLEGVSEAGEEGGVRDCTATQLLASPDRPRPAARPHAHPHHRDPRPPRRLRPCPVPPRRHARLPPLASRLGARLDADHDGAVEPARPRLDLVPLGPFARPPRRHDVPPARRWPPHAPQHRSVEPDPAANARGARGDREPARRDGRAGWEARQCGGTEEDGRARSEGWQTDGRAGNGDCTVSTRTATAAAAASGRRAEEAGHEQDHLECAALGQSRVHYHRRDGSSGRLHLLDDLERVHACPERRLPLDRPGRGEEAADEADHERRGGWGVAGLCFWETTR</sequence>
<feature type="compositionally biased region" description="Basic and acidic residues" evidence="1">
    <location>
        <begin position="389"/>
        <end position="404"/>
    </location>
</feature>
<dbReference type="GeneID" id="27367897"/>
<evidence type="ECO:0000256" key="1">
    <source>
        <dbReference type="SAM" id="MobiDB-lite"/>
    </source>
</evidence>
<feature type="region of interest" description="Disordered" evidence="1">
    <location>
        <begin position="500"/>
        <end position="520"/>
    </location>
</feature>
<organism evidence="2 3">
    <name type="scientific">Rhodotorula toruloides (strain NP11)</name>
    <name type="common">Yeast</name>
    <name type="synonym">Rhodosporidium toruloides</name>
    <dbReference type="NCBI Taxonomy" id="1130832"/>
    <lineage>
        <taxon>Eukaryota</taxon>
        <taxon>Fungi</taxon>
        <taxon>Dikarya</taxon>
        <taxon>Basidiomycota</taxon>
        <taxon>Pucciniomycotina</taxon>
        <taxon>Microbotryomycetes</taxon>
        <taxon>Sporidiobolales</taxon>
        <taxon>Sporidiobolaceae</taxon>
        <taxon>Rhodotorula</taxon>
    </lineage>
</organism>
<feature type="compositionally biased region" description="Basic and acidic residues" evidence="1">
    <location>
        <begin position="450"/>
        <end position="459"/>
    </location>
</feature>
<gene>
    <name evidence="2" type="ORF">RHTO_03884</name>
</gene>
<protein>
    <submittedName>
        <fullName evidence="2">Uncharacterized protein</fullName>
    </submittedName>
</protein>
<reference evidence="2 3" key="1">
    <citation type="journal article" date="2012" name="Nat. Commun.">
        <title>A multi-omic map of the lipid-producing yeast Rhodosporidium toruloides.</title>
        <authorList>
            <person name="Zhu Z."/>
            <person name="Zhang S."/>
            <person name="Liu H."/>
            <person name="Shen H."/>
            <person name="Lin X."/>
            <person name="Yang F."/>
            <person name="Zhou Y.J."/>
            <person name="Jin G."/>
            <person name="Ye M."/>
            <person name="Zou H."/>
            <person name="Zou H."/>
            <person name="Zhao Z.K."/>
        </authorList>
    </citation>
    <scope>NUCLEOTIDE SEQUENCE [LARGE SCALE GENOMIC DNA]</scope>
    <source>
        <strain evidence="2 3">NP11</strain>
    </source>
</reference>
<feature type="region of interest" description="Disordered" evidence="1">
    <location>
        <begin position="66"/>
        <end position="94"/>
    </location>
</feature>
<dbReference type="EMBL" id="KB722665">
    <property type="protein sequence ID" value="EMS19841.1"/>
    <property type="molecule type" value="Genomic_DNA"/>
</dbReference>
<feature type="compositionally biased region" description="Low complexity" evidence="1">
    <location>
        <begin position="69"/>
        <end position="85"/>
    </location>
</feature>
<dbReference type="Proteomes" id="UP000016926">
    <property type="component" value="Unassembled WGS sequence"/>
</dbReference>